<dbReference type="Proteomes" id="UP001196980">
    <property type="component" value="Unassembled WGS sequence"/>
</dbReference>
<keyword evidence="2" id="KW-1185">Reference proteome</keyword>
<evidence type="ECO:0000313" key="2">
    <source>
        <dbReference type="Proteomes" id="UP001196980"/>
    </source>
</evidence>
<proteinExistence type="predicted"/>
<sequence>MKIKPDSWTIVIVGSWNLATFTPEWLVENIFYDADIQVEVALGYGMPFRFKSTGGGFTIIPEHNRITLMALKDDDLSLLKMEKAAYKLLELLSYTPVTAIGFNFGFEDISLSQLPFKYDFEDSMFFNGLGYLLTSQTINRRFIVDNSILNLSVTIKQDTVWVDFNFHYDLNNAADYKTKVARGIVDSKQIVTDILRDGYKLNTDIISDDDDNQQ</sequence>
<gene>
    <name evidence="1" type="ORF">HWQ67_04410</name>
</gene>
<name>A0ABS6RW16_9BACT</name>
<organism evidence="1 2">
    <name type="scientific">Candidatus Magnetobacterium casense</name>
    <dbReference type="NCBI Taxonomy" id="1455061"/>
    <lineage>
        <taxon>Bacteria</taxon>
        <taxon>Pseudomonadati</taxon>
        <taxon>Nitrospirota</taxon>
        <taxon>Thermodesulfovibrionia</taxon>
        <taxon>Thermodesulfovibrionales</taxon>
        <taxon>Candidatus Magnetobacteriaceae</taxon>
        <taxon>Candidatus Magnetobacterium</taxon>
    </lineage>
</organism>
<dbReference type="EMBL" id="JABXWD010000049">
    <property type="protein sequence ID" value="MBV6340820.1"/>
    <property type="molecule type" value="Genomic_DNA"/>
</dbReference>
<evidence type="ECO:0000313" key="1">
    <source>
        <dbReference type="EMBL" id="MBV6340820.1"/>
    </source>
</evidence>
<protein>
    <submittedName>
        <fullName evidence="1">Uncharacterized protein</fullName>
    </submittedName>
</protein>
<accession>A0ABS6RW16</accession>
<reference evidence="1 2" key="1">
    <citation type="journal article" date="2020" name="J Geophys Res Biogeosci">
        <title>Magnetotaxis as an Adaptation to Enable Bacterial Shuttling of Microbial Sulfur and Sulfur Cycling Across Aquatic Oxic#Anoxic Interfaces.</title>
        <authorList>
            <person name="Li J."/>
            <person name="Liu P."/>
            <person name="Wang J."/>
            <person name="Roberts A.P."/>
            <person name="Pan Y."/>
        </authorList>
    </citation>
    <scope>NUCLEOTIDE SEQUENCE [LARGE SCALE GENOMIC DNA]</scope>
    <source>
        <strain evidence="1 2">MYR-1_YQ</strain>
    </source>
</reference>
<comment type="caution">
    <text evidence="1">The sequence shown here is derived from an EMBL/GenBank/DDBJ whole genome shotgun (WGS) entry which is preliminary data.</text>
</comment>
<dbReference type="RefSeq" id="WP_218251437.1">
    <property type="nucleotide sequence ID" value="NZ_JABXWD010000049.1"/>
</dbReference>